<evidence type="ECO:0008006" key="4">
    <source>
        <dbReference type="Google" id="ProtNLM"/>
    </source>
</evidence>
<sequence>MRRYLFLLALLAATGSFAQTARNESLRRELDSIYRTDQYYRALMGAKGAPADSLARVYQTTTEQLDFALWQRQSRIDSANLQRIEAIIARYGYPGRTLVDSPANEAAFYVIQHSPKIDTYLPLLKAAADKNELPFRLYAMMLDRSLMYAGKEQEWGTQGHGFEYLDSSSGKKAFRMIVWPVRDPASINERRRKAGFTLTVEENAARMGITYVPLTLQEVRRLKAGH</sequence>
<dbReference type="RefSeq" id="WP_131851033.1">
    <property type="nucleotide sequence ID" value="NZ_SKFH01000005.1"/>
</dbReference>
<feature type="signal peptide" evidence="1">
    <location>
        <begin position="1"/>
        <end position="18"/>
    </location>
</feature>
<dbReference type="Proteomes" id="UP000295164">
    <property type="component" value="Unassembled WGS sequence"/>
</dbReference>
<accession>A0A4R4E7B5</accession>
<keyword evidence="1" id="KW-0732">Signal</keyword>
<evidence type="ECO:0000256" key="1">
    <source>
        <dbReference type="SAM" id="SignalP"/>
    </source>
</evidence>
<keyword evidence="3" id="KW-1185">Reference proteome</keyword>
<dbReference type="AlphaFoldDB" id="A0A4R4E7B5"/>
<dbReference type="Pfam" id="PF20329">
    <property type="entry name" value="DUF6624"/>
    <property type="match status" value="1"/>
</dbReference>
<gene>
    <name evidence="2" type="ORF">E0486_04925</name>
</gene>
<dbReference type="EMBL" id="SKFH01000005">
    <property type="protein sequence ID" value="TCZ73628.1"/>
    <property type="molecule type" value="Genomic_DNA"/>
</dbReference>
<proteinExistence type="predicted"/>
<evidence type="ECO:0000313" key="2">
    <source>
        <dbReference type="EMBL" id="TCZ73628.1"/>
    </source>
</evidence>
<feature type="chain" id="PRO_5020850590" description="DUF4919 domain-containing protein" evidence="1">
    <location>
        <begin position="19"/>
        <end position="226"/>
    </location>
</feature>
<comment type="caution">
    <text evidence="2">The sequence shown here is derived from an EMBL/GenBank/DDBJ whole genome shotgun (WGS) entry which is preliminary data.</text>
</comment>
<evidence type="ECO:0000313" key="3">
    <source>
        <dbReference type="Proteomes" id="UP000295164"/>
    </source>
</evidence>
<dbReference type="InterPro" id="IPR046732">
    <property type="entry name" value="DUF6624"/>
</dbReference>
<organism evidence="2 3">
    <name type="scientific">Flaviaesturariibacter aridisoli</name>
    <dbReference type="NCBI Taxonomy" id="2545761"/>
    <lineage>
        <taxon>Bacteria</taxon>
        <taxon>Pseudomonadati</taxon>
        <taxon>Bacteroidota</taxon>
        <taxon>Chitinophagia</taxon>
        <taxon>Chitinophagales</taxon>
        <taxon>Chitinophagaceae</taxon>
        <taxon>Flaviaestuariibacter</taxon>
    </lineage>
</organism>
<dbReference type="OrthoDB" id="2989458at2"/>
<name>A0A4R4E7B5_9BACT</name>
<reference evidence="2 3" key="1">
    <citation type="submission" date="2019-03" db="EMBL/GenBank/DDBJ databases">
        <authorList>
            <person name="Kim M.K.M."/>
        </authorList>
    </citation>
    <scope>NUCLEOTIDE SEQUENCE [LARGE SCALE GENOMIC DNA]</scope>
    <source>
        <strain evidence="2 3">17J68-15</strain>
    </source>
</reference>
<protein>
    <recommendedName>
        <fullName evidence="4">DUF4919 domain-containing protein</fullName>
    </recommendedName>
</protein>